<protein>
    <submittedName>
        <fullName evidence="2">Uncharacterized protein</fullName>
    </submittedName>
</protein>
<feature type="transmembrane region" description="Helical" evidence="1">
    <location>
        <begin position="34"/>
        <end position="57"/>
    </location>
</feature>
<dbReference type="Proteomes" id="UP000252893">
    <property type="component" value="Unassembled WGS sequence"/>
</dbReference>
<sequence length="118" mass="12820">MSSNRSEYQSEFLTDFFKDDEDAKAGFMPVAKSGFVRCVLLFGSAVLALTLVIVPVLSQKANKQTAQSLFPAGVDMMSTGSIQRGNPDKSYIERKSLLQSSPESVCVITRDGTQQGDC</sequence>
<comment type="caution">
    <text evidence="2">The sequence shown here is derived from an EMBL/GenBank/DDBJ whole genome shotgun (WGS) entry which is preliminary data.</text>
</comment>
<keyword evidence="1" id="KW-0472">Membrane</keyword>
<keyword evidence="1" id="KW-1133">Transmembrane helix</keyword>
<dbReference type="AlphaFoldDB" id="A0A366DSQ4"/>
<dbReference type="EMBL" id="QNRH01000006">
    <property type="protein sequence ID" value="RBO93120.1"/>
    <property type="molecule type" value="Genomic_DNA"/>
</dbReference>
<reference evidence="2 3" key="1">
    <citation type="submission" date="2018-06" db="EMBL/GenBank/DDBJ databases">
        <title>Genomic Encyclopedia of Type Strains, Phase IV (KMG-IV): sequencing the most valuable type-strain genomes for metagenomic binning, comparative biology and taxonomic classification.</title>
        <authorList>
            <person name="Goeker M."/>
        </authorList>
    </citation>
    <scope>NUCLEOTIDE SEQUENCE [LARGE SCALE GENOMIC DNA]</scope>
    <source>
        <strain evidence="2 3">DSM 25619</strain>
    </source>
</reference>
<organism evidence="2 3">
    <name type="scientific">Pseudochrobactrum asaccharolyticum</name>
    <dbReference type="NCBI Taxonomy" id="354351"/>
    <lineage>
        <taxon>Bacteria</taxon>
        <taxon>Pseudomonadati</taxon>
        <taxon>Pseudomonadota</taxon>
        <taxon>Alphaproteobacteria</taxon>
        <taxon>Hyphomicrobiales</taxon>
        <taxon>Brucellaceae</taxon>
        <taxon>Pseudochrobactrum</taxon>
    </lineage>
</organism>
<dbReference type="RefSeq" id="WP_245416593.1">
    <property type="nucleotide sequence ID" value="NZ_JBHEEG010000007.1"/>
</dbReference>
<evidence type="ECO:0000313" key="3">
    <source>
        <dbReference type="Proteomes" id="UP000252893"/>
    </source>
</evidence>
<evidence type="ECO:0000313" key="2">
    <source>
        <dbReference type="EMBL" id="RBO93120.1"/>
    </source>
</evidence>
<proteinExistence type="predicted"/>
<evidence type="ECO:0000256" key="1">
    <source>
        <dbReference type="SAM" id="Phobius"/>
    </source>
</evidence>
<accession>A0A366DSQ4</accession>
<name>A0A366DSQ4_9HYPH</name>
<keyword evidence="3" id="KW-1185">Reference proteome</keyword>
<keyword evidence="1" id="KW-0812">Transmembrane</keyword>
<gene>
    <name evidence="2" type="ORF">DFR47_106204</name>
</gene>